<proteinExistence type="predicted"/>
<keyword evidence="1" id="KW-0812">Transmembrane</keyword>
<dbReference type="RefSeq" id="XP_025379488.1">
    <property type="nucleotide sequence ID" value="XM_025519974.1"/>
</dbReference>
<dbReference type="InParanoid" id="A0A316YRV3"/>
<gene>
    <name evidence="2" type="ORF">FA10DRAFT_259506</name>
</gene>
<dbReference type="GeneID" id="37041890"/>
<dbReference type="EMBL" id="KZ819635">
    <property type="protein sequence ID" value="PWN92290.1"/>
    <property type="molecule type" value="Genomic_DNA"/>
</dbReference>
<feature type="transmembrane region" description="Helical" evidence="1">
    <location>
        <begin position="122"/>
        <end position="140"/>
    </location>
</feature>
<sequence>MSKPTFRPYPEPGAEVKGQFRLFRFLSETIRHGGFHFTTLMPHIIIPVYVAYMILKRMGLWTDGMDTFVEGLLIPALQGLAIGGIIGTTYLRFSLTGRKIKSKRDEGAATSEEDAGQHRVEVTFWAFIYLLVITLIWNNLPAADGPGFTALKRLGAKVGMDFSPKKPAFELGI</sequence>
<dbReference type="AlphaFoldDB" id="A0A316YRV3"/>
<evidence type="ECO:0000313" key="2">
    <source>
        <dbReference type="EMBL" id="PWN92290.1"/>
    </source>
</evidence>
<reference evidence="2 3" key="1">
    <citation type="journal article" date="2018" name="Mol. Biol. Evol.">
        <title>Broad Genomic Sampling Reveals a Smut Pathogenic Ancestry of the Fungal Clade Ustilaginomycotina.</title>
        <authorList>
            <person name="Kijpornyongpan T."/>
            <person name="Mondo S.J."/>
            <person name="Barry K."/>
            <person name="Sandor L."/>
            <person name="Lee J."/>
            <person name="Lipzen A."/>
            <person name="Pangilinan J."/>
            <person name="LaButti K."/>
            <person name="Hainaut M."/>
            <person name="Henrissat B."/>
            <person name="Grigoriev I.V."/>
            <person name="Spatafora J.W."/>
            <person name="Aime M.C."/>
        </authorList>
    </citation>
    <scope>NUCLEOTIDE SEQUENCE [LARGE SCALE GENOMIC DNA]</scope>
    <source>
        <strain evidence="2 3">MCA 4198</strain>
    </source>
</reference>
<keyword evidence="1" id="KW-1133">Transmembrane helix</keyword>
<accession>A0A316YRV3</accession>
<name>A0A316YRV3_9BASI</name>
<evidence type="ECO:0000313" key="3">
    <source>
        <dbReference type="Proteomes" id="UP000245768"/>
    </source>
</evidence>
<evidence type="ECO:0000256" key="1">
    <source>
        <dbReference type="SAM" id="Phobius"/>
    </source>
</evidence>
<dbReference type="Proteomes" id="UP000245768">
    <property type="component" value="Unassembled WGS sequence"/>
</dbReference>
<feature type="transmembrane region" description="Helical" evidence="1">
    <location>
        <begin position="34"/>
        <end position="52"/>
    </location>
</feature>
<organism evidence="2 3">
    <name type="scientific">Acaromyces ingoldii</name>
    <dbReference type="NCBI Taxonomy" id="215250"/>
    <lineage>
        <taxon>Eukaryota</taxon>
        <taxon>Fungi</taxon>
        <taxon>Dikarya</taxon>
        <taxon>Basidiomycota</taxon>
        <taxon>Ustilaginomycotina</taxon>
        <taxon>Exobasidiomycetes</taxon>
        <taxon>Exobasidiales</taxon>
        <taxon>Cryptobasidiaceae</taxon>
        <taxon>Acaromyces</taxon>
    </lineage>
</organism>
<keyword evidence="1" id="KW-0472">Membrane</keyword>
<feature type="transmembrane region" description="Helical" evidence="1">
    <location>
        <begin position="72"/>
        <end position="93"/>
    </location>
</feature>
<dbReference type="OrthoDB" id="3362298at2759"/>
<protein>
    <submittedName>
        <fullName evidence="2">Uncharacterized protein</fullName>
    </submittedName>
</protein>
<keyword evidence="3" id="KW-1185">Reference proteome</keyword>